<comment type="caution">
    <text evidence="2">The sequence shown here is derived from an EMBL/GenBank/DDBJ whole genome shotgun (WGS) entry which is preliminary data.</text>
</comment>
<proteinExistence type="predicted"/>
<feature type="region of interest" description="Disordered" evidence="1">
    <location>
        <begin position="1"/>
        <end position="22"/>
    </location>
</feature>
<protein>
    <submittedName>
        <fullName evidence="2">Uncharacterized protein</fullName>
    </submittedName>
</protein>
<dbReference type="EMBL" id="BPVZ01000007">
    <property type="protein sequence ID" value="GKU93877.1"/>
    <property type="molecule type" value="Genomic_DNA"/>
</dbReference>
<dbReference type="AlphaFoldDB" id="A0AAV5HYD4"/>
<accession>A0AAV5HYD4</accession>
<evidence type="ECO:0000313" key="3">
    <source>
        <dbReference type="Proteomes" id="UP001054252"/>
    </source>
</evidence>
<organism evidence="2 3">
    <name type="scientific">Rubroshorea leprosula</name>
    <dbReference type="NCBI Taxonomy" id="152421"/>
    <lineage>
        <taxon>Eukaryota</taxon>
        <taxon>Viridiplantae</taxon>
        <taxon>Streptophyta</taxon>
        <taxon>Embryophyta</taxon>
        <taxon>Tracheophyta</taxon>
        <taxon>Spermatophyta</taxon>
        <taxon>Magnoliopsida</taxon>
        <taxon>eudicotyledons</taxon>
        <taxon>Gunneridae</taxon>
        <taxon>Pentapetalae</taxon>
        <taxon>rosids</taxon>
        <taxon>malvids</taxon>
        <taxon>Malvales</taxon>
        <taxon>Dipterocarpaceae</taxon>
        <taxon>Rubroshorea</taxon>
    </lineage>
</organism>
<evidence type="ECO:0000313" key="2">
    <source>
        <dbReference type="EMBL" id="GKU93877.1"/>
    </source>
</evidence>
<evidence type="ECO:0000256" key="1">
    <source>
        <dbReference type="SAM" id="MobiDB-lite"/>
    </source>
</evidence>
<name>A0AAV5HYD4_9ROSI</name>
<gene>
    <name evidence="2" type="ORF">SLEP1_g7436</name>
</gene>
<keyword evidence="3" id="KW-1185">Reference proteome</keyword>
<dbReference type="Proteomes" id="UP001054252">
    <property type="component" value="Unassembled WGS sequence"/>
</dbReference>
<sequence>MVSRRVQGGLPSNSEKNPREQLKVITLRSGKKLKNVGKSDENEKGVEAGELKQEEMPKTLFHDSNVKPYAKLRKIFEGNPYQ</sequence>
<reference evidence="2 3" key="1">
    <citation type="journal article" date="2021" name="Commun. Biol.">
        <title>The genome of Shorea leprosula (Dipterocarpaceae) highlights the ecological relevance of drought in aseasonal tropical rainforests.</title>
        <authorList>
            <person name="Ng K.K.S."/>
            <person name="Kobayashi M.J."/>
            <person name="Fawcett J.A."/>
            <person name="Hatakeyama M."/>
            <person name="Paape T."/>
            <person name="Ng C.H."/>
            <person name="Ang C.C."/>
            <person name="Tnah L.H."/>
            <person name="Lee C.T."/>
            <person name="Nishiyama T."/>
            <person name="Sese J."/>
            <person name="O'Brien M.J."/>
            <person name="Copetti D."/>
            <person name="Mohd Noor M.I."/>
            <person name="Ong R.C."/>
            <person name="Putra M."/>
            <person name="Sireger I.Z."/>
            <person name="Indrioko S."/>
            <person name="Kosugi Y."/>
            <person name="Izuno A."/>
            <person name="Isagi Y."/>
            <person name="Lee S.L."/>
            <person name="Shimizu K.K."/>
        </authorList>
    </citation>
    <scope>NUCLEOTIDE SEQUENCE [LARGE SCALE GENOMIC DNA]</scope>
    <source>
        <strain evidence="2">214</strain>
    </source>
</reference>